<proteinExistence type="predicted"/>
<dbReference type="RefSeq" id="WP_012583030.1">
    <property type="nucleotide sequence ID" value="NC_011661.1"/>
</dbReference>
<evidence type="ECO:0000256" key="5">
    <source>
        <dbReference type="ARBA" id="ARBA00023136"/>
    </source>
</evidence>
<evidence type="ECO:0000256" key="1">
    <source>
        <dbReference type="ARBA" id="ARBA00004162"/>
    </source>
</evidence>
<dbReference type="InterPro" id="IPR007168">
    <property type="entry name" value="Phageshock_PspC_N"/>
</dbReference>
<dbReference type="EnsemblBacteria" id="ACK41945">
    <property type="protein sequence ID" value="ACK41945"/>
    <property type="gene ID" value="Dtur_0660"/>
</dbReference>
<keyword evidence="4 6" id="KW-1133">Transmembrane helix</keyword>
<keyword evidence="9" id="KW-1185">Reference proteome</keyword>
<reference evidence="9" key="1">
    <citation type="journal article" date="2016" name="Front. Microbiol.">
        <title>The complete genome sequence of hyperthermophile Dictyoglomus turgidum DSM 6724 reveals a specialized carbohydrate fermentor.</title>
        <authorList>
            <person name="Brumm P.J."/>
            <person name="Gowda K."/>
            <person name="Robb F.T."/>
            <person name="Mead D.A."/>
        </authorList>
    </citation>
    <scope>NUCLEOTIDE SEQUENCE [LARGE SCALE GENOMIC DNA]</scope>
    <source>
        <strain evidence="9">DSM 6724 / Z-1310</strain>
    </source>
</reference>
<evidence type="ECO:0000256" key="4">
    <source>
        <dbReference type="ARBA" id="ARBA00022989"/>
    </source>
</evidence>
<comment type="subcellular location">
    <subcellularLocation>
        <location evidence="1">Cell membrane</location>
        <topology evidence="1">Single-pass membrane protein</topology>
    </subcellularLocation>
</comment>
<feature type="transmembrane region" description="Helical" evidence="6">
    <location>
        <begin position="34"/>
        <end position="58"/>
    </location>
</feature>
<organism evidence="8 9">
    <name type="scientific">Dictyoglomus turgidum (strain DSM 6724 / Z-1310)</name>
    <dbReference type="NCBI Taxonomy" id="515635"/>
    <lineage>
        <taxon>Bacteria</taxon>
        <taxon>Pseudomonadati</taxon>
        <taxon>Dictyoglomota</taxon>
        <taxon>Dictyoglomia</taxon>
        <taxon>Dictyoglomales</taxon>
        <taxon>Dictyoglomaceae</taxon>
        <taxon>Dictyoglomus</taxon>
    </lineage>
</organism>
<keyword evidence="3 6" id="KW-0812">Transmembrane</keyword>
<sequence>MEKKLYRSRKNRVILGVCGGIAEYLNIDPTIVRLIFIFLLIPFNFTLIILYFLSAFVIPEEPENIERKDDTITPSGPAQHL</sequence>
<dbReference type="Proteomes" id="UP000007719">
    <property type="component" value="Chromosome"/>
</dbReference>
<dbReference type="AlphaFoldDB" id="B8DZL2"/>
<dbReference type="InParanoid" id="B8DZL2"/>
<evidence type="ECO:0000313" key="9">
    <source>
        <dbReference type="Proteomes" id="UP000007719"/>
    </source>
</evidence>
<dbReference type="Pfam" id="PF04024">
    <property type="entry name" value="PspC"/>
    <property type="match status" value="1"/>
</dbReference>
<dbReference type="PANTHER" id="PTHR33885">
    <property type="entry name" value="PHAGE SHOCK PROTEIN C"/>
    <property type="match status" value="1"/>
</dbReference>
<evidence type="ECO:0000313" key="8">
    <source>
        <dbReference type="EMBL" id="ACK41945.1"/>
    </source>
</evidence>
<dbReference type="eggNOG" id="COG1983">
    <property type="taxonomic scope" value="Bacteria"/>
</dbReference>
<protein>
    <submittedName>
        <fullName evidence="8">Phage shock protein C, PspC</fullName>
    </submittedName>
</protein>
<dbReference type="InterPro" id="IPR052027">
    <property type="entry name" value="PspC"/>
</dbReference>
<feature type="domain" description="Phage shock protein PspC N-terminal" evidence="7">
    <location>
        <begin position="3"/>
        <end position="61"/>
    </location>
</feature>
<dbReference type="OrthoDB" id="9815286at2"/>
<keyword evidence="2" id="KW-1003">Cell membrane</keyword>
<dbReference type="EMBL" id="CP001251">
    <property type="protein sequence ID" value="ACK41945.1"/>
    <property type="molecule type" value="Genomic_DNA"/>
</dbReference>
<dbReference type="PANTHER" id="PTHR33885:SF3">
    <property type="entry name" value="PHAGE SHOCK PROTEIN C"/>
    <property type="match status" value="1"/>
</dbReference>
<dbReference type="HOGENOM" id="CLU_143433_0_2_0"/>
<dbReference type="KEGG" id="dtu:Dtur_0660"/>
<accession>B8DZL2</accession>
<keyword evidence="5 6" id="KW-0472">Membrane</keyword>
<dbReference type="GO" id="GO:0005886">
    <property type="term" value="C:plasma membrane"/>
    <property type="evidence" value="ECO:0000318"/>
    <property type="project" value="GO_Central"/>
</dbReference>
<dbReference type="STRING" id="515635.Dtur_0660"/>
<evidence type="ECO:0000256" key="2">
    <source>
        <dbReference type="ARBA" id="ARBA00022475"/>
    </source>
</evidence>
<gene>
    <name evidence="8" type="ordered locus">Dtur_0660</name>
</gene>
<evidence type="ECO:0000256" key="3">
    <source>
        <dbReference type="ARBA" id="ARBA00022692"/>
    </source>
</evidence>
<evidence type="ECO:0000256" key="6">
    <source>
        <dbReference type="SAM" id="Phobius"/>
    </source>
</evidence>
<evidence type="ECO:0000259" key="7">
    <source>
        <dbReference type="Pfam" id="PF04024"/>
    </source>
</evidence>
<name>B8DZL2_DICTD</name>